<accession>A0ABT0KEM1</accession>
<organism evidence="1 2">
    <name type="scientific">Serratia silvae</name>
    <dbReference type="NCBI Taxonomy" id="2824122"/>
    <lineage>
        <taxon>Bacteria</taxon>
        <taxon>Pseudomonadati</taxon>
        <taxon>Pseudomonadota</taxon>
        <taxon>Gammaproteobacteria</taxon>
        <taxon>Enterobacterales</taxon>
        <taxon>Yersiniaceae</taxon>
        <taxon>Serratia</taxon>
    </lineage>
</organism>
<gene>
    <name evidence="1" type="ORF">KAJ71_15185</name>
</gene>
<keyword evidence="2" id="KW-1185">Reference proteome</keyword>
<dbReference type="InterPro" id="IPR036237">
    <property type="entry name" value="Xyl_isomerase-like_sf"/>
</dbReference>
<sequence>MKIAFDVDVIKDLGITQMVEQVADWDYKCIEQSLHPQINPFYKHPKAGREVQAEYQRALKATGVEISSFGEGEVDFATLFQTLRDMEFANRTFKVGGESIICTSLFGYPERMPAQTVATRECIEKELLGK</sequence>
<evidence type="ECO:0000313" key="2">
    <source>
        <dbReference type="Proteomes" id="UP001165275"/>
    </source>
</evidence>
<evidence type="ECO:0000313" key="1">
    <source>
        <dbReference type="EMBL" id="MCL1030362.1"/>
    </source>
</evidence>
<name>A0ABT0KEM1_9GAMM</name>
<protein>
    <submittedName>
        <fullName evidence="1">Uncharacterized protein</fullName>
    </submittedName>
</protein>
<dbReference type="Proteomes" id="UP001165275">
    <property type="component" value="Unassembled WGS sequence"/>
</dbReference>
<reference evidence="1" key="1">
    <citation type="submission" date="2021-04" db="EMBL/GenBank/DDBJ databases">
        <title>Genome sequence of Serratia sp. arafor3.</title>
        <authorList>
            <person name="Besaury L."/>
        </authorList>
    </citation>
    <scope>NUCLEOTIDE SEQUENCE</scope>
    <source>
        <strain evidence="1">Arafor3</strain>
    </source>
</reference>
<dbReference type="EMBL" id="JAGQDC010000012">
    <property type="protein sequence ID" value="MCL1030362.1"/>
    <property type="molecule type" value="Genomic_DNA"/>
</dbReference>
<dbReference type="SUPFAM" id="SSF51658">
    <property type="entry name" value="Xylose isomerase-like"/>
    <property type="match status" value="1"/>
</dbReference>
<comment type="caution">
    <text evidence="1">The sequence shown here is derived from an EMBL/GenBank/DDBJ whole genome shotgun (WGS) entry which is preliminary data.</text>
</comment>
<proteinExistence type="predicted"/>
<dbReference type="RefSeq" id="WP_248946521.1">
    <property type="nucleotide sequence ID" value="NZ_CBCSGY010000009.1"/>
</dbReference>